<evidence type="ECO:0000256" key="6">
    <source>
        <dbReference type="RuleBase" id="RU362030"/>
    </source>
</evidence>
<comment type="similarity">
    <text evidence="2 6">Belongs to the UPF0677 family.</text>
</comment>
<evidence type="ECO:0000256" key="4">
    <source>
        <dbReference type="ARBA" id="ARBA00022679"/>
    </source>
</evidence>
<gene>
    <name evidence="7" type="ORF">OG563_44660</name>
</gene>
<dbReference type="GO" id="GO:0008168">
    <property type="term" value="F:methyltransferase activity"/>
    <property type="evidence" value="ECO:0007669"/>
    <property type="project" value="UniProtKB-KW"/>
</dbReference>
<dbReference type="RefSeq" id="WP_329409664.1">
    <property type="nucleotide sequence ID" value="NZ_CP109441.1"/>
</dbReference>
<dbReference type="Proteomes" id="UP001432062">
    <property type="component" value="Chromosome"/>
</dbReference>
<evidence type="ECO:0000256" key="5">
    <source>
        <dbReference type="ARBA" id="ARBA00022691"/>
    </source>
</evidence>
<dbReference type="InterPro" id="IPR011610">
    <property type="entry name" value="SAM_mthyl_Trfase_ML2640-like"/>
</dbReference>
<organism evidence="7 8">
    <name type="scientific">Nocardia vinacea</name>
    <dbReference type="NCBI Taxonomy" id="96468"/>
    <lineage>
        <taxon>Bacteria</taxon>
        <taxon>Bacillati</taxon>
        <taxon>Actinomycetota</taxon>
        <taxon>Actinomycetes</taxon>
        <taxon>Mycobacteriales</taxon>
        <taxon>Nocardiaceae</taxon>
        <taxon>Nocardia</taxon>
    </lineage>
</organism>
<keyword evidence="5 6" id="KW-0949">S-adenosyl-L-methionine</keyword>
<sequence length="285" mass="31809">MAGGETLISNVSDTARWVATYRAMEAAREDALFHDPLAERLAGERGYAMVAAASRIMRNGWPVVTRTRIIDDLIATAIAEGCDRVLNLAAGLDTRPYRLGLPADFVWVEADLPALTAEKEAALAEEKPHCALIRRGVDLADPAALAEFLDWSLGPLGPENSPATKTLVLTEGLLMYLKEETVRAIAAALSRSEIRWWVMDVTVAMNRMRSSSMFENAPLEFEPGNGIAYFEDLGWRSREVEHLLVHARKLHRAPWYLRPFTYLPQPNPRKPGRNPWSGIVRFESD</sequence>
<dbReference type="PANTHER" id="PTHR43619:SF2">
    <property type="entry name" value="S-ADENOSYL-L-METHIONINE-DEPENDENT METHYLTRANSFERASES SUPERFAMILY PROTEIN"/>
    <property type="match status" value="1"/>
</dbReference>
<dbReference type="EMBL" id="CP109441">
    <property type="protein sequence ID" value="WUV46088.1"/>
    <property type="molecule type" value="Genomic_DNA"/>
</dbReference>
<dbReference type="Gene3D" id="3.40.50.150">
    <property type="entry name" value="Vaccinia Virus protein VP39"/>
    <property type="match status" value="1"/>
</dbReference>
<dbReference type="Pfam" id="PF04072">
    <property type="entry name" value="LCM"/>
    <property type="match status" value="1"/>
</dbReference>
<accession>A0ABZ1YSD8</accession>
<dbReference type="InterPro" id="IPR029063">
    <property type="entry name" value="SAM-dependent_MTases_sf"/>
</dbReference>
<proteinExistence type="inferred from homology"/>
<dbReference type="GO" id="GO:0032259">
    <property type="term" value="P:methylation"/>
    <property type="evidence" value="ECO:0007669"/>
    <property type="project" value="UniProtKB-KW"/>
</dbReference>
<evidence type="ECO:0000313" key="8">
    <source>
        <dbReference type="Proteomes" id="UP001432062"/>
    </source>
</evidence>
<dbReference type="PANTHER" id="PTHR43619">
    <property type="entry name" value="S-ADENOSYL-L-METHIONINE-DEPENDENT METHYLTRANSFERASE YKTD-RELATED"/>
    <property type="match status" value="1"/>
</dbReference>
<dbReference type="EC" id="2.1.1.-" evidence="6"/>
<reference evidence="7" key="1">
    <citation type="submission" date="2022-10" db="EMBL/GenBank/DDBJ databases">
        <title>The complete genomes of actinobacterial strains from the NBC collection.</title>
        <authorList>
            <person name="Joergensen T.S."/>
            <person name="Alvarez Arevalo M."/>
            <person name="Sterndorff E.B."/>
            <person name="Faurdal D."/>
            <person name="Vuksanovic O."/>
            <person name="Mourched A.-S."/>
            <person name="Charusanti P."/>
            <person name="Shaw S."/>
            <person name="Blin K."/>
            <person name="Weber T."/>
        </authorList>
    </citation>
    <scope>NUCLEOTIDE SEQUENCE</scope>
    <source>
        <strain evidence="7">NBC_01482</strain>
    </source>
</reference>
<evidence type="ECO:0000256" key="2">
    <source>
        <dbReference type="ARBA" id="ARBA00008138"/>
    </source>
</evidence>
<keyword evidence="8" id="KW-1185">Reference proteome</keyword>
<comment type="function">
    <text evidence="1 6">Exhibits S-adenosyl-L-methionine-dependent methyltransferase activity.</text>
</comment>
<evidence type="ECO:0000313" key="7">
    <source>
        <dbReference type="EMBL" id="WUV46088.1"/>
    </source>
</evidence>
<evidence type="ECO:0000256" key="1">
    <source>
        <dbReference type="ARBA" id="ARBA00003907"/>
    </source>
</evidence>
<evidence type="ECO:0000256" key="3">
    <source>
        <dbReference type="ARBA" id="ARBA00022603"/>
    </source>
</evidence>
<protein>
    <recommendedName>
        <fullName evidence="6">S-adenosyl-L-methionine-dependent methyltransferase</fullName>
        <ecNumber evidence="6">2.1.1.-</ecNumber>
    </recommendedName>
</protein>
<name>A0ABZ1YSD8_9NOCA</name>
<dbReference type="SUPFAM" id="SSF53335">
    <property type="entry name" value="S-adenosyl-L-methionine-dependent methyltransferases"/>
    <property type="match status" value="1"/>
</dbReference>
<keyword evidence="4 7" id="KW-0808">Transferase</keyword>
<dbReference type="InterPro" id="IPR007213">
    <property type="entry name" value="Ppm1/Ppm2/Tcmp"/>
</dbReference>
<dbReference type="NCBIfam" id="TIGR00027">
    <property type="entry name" value="mthyl_TIGR00027"/>
    <property type="match status" value="1"/>
</dbReference>
<keyword evidence="3 6" id="KW-0489">Methyltransferase</keyword>